<dbReference type="EMBL" id="CP012661">
    <property type="protein sequence ID" value="AMY69152.1"/>
    <property type="molecule type" value="Genomic_DNA"/>
</dbReference>
<keyword evidence="2" id="KW-0808">Transferase</keyword>
<dbReference type="SUPFAM" id="SSF55729">
    <property type="entry name" value="Acyl-CoA N-acyltransferases (Nat)"/>
    <property type="match status" value="1"/>
</dbReference>
<dbReference type="InterPro" id="IPR016181">
    <property type="entry name" value="Acyl_CoA_acyltransferase"/>
</dbReference>
<name>A0A159Z2D4_9RHOB</name>
<feature type="domain" description="N-acetyltransferase" evidence="1">
    <location>
        <begin position="7"/>
        <end position="166"/>
    </location>
</feature>
<dbReference type="STRING" id="1335048.AKL17_1903"/>
<dbReference type="InterPro" id="IPR000182">
    <property type="entry name" value="GNAT_dom"/>
</dbReference>
<dbReference type="PANTHER" id="PTHR43792">
    <property type="entry name" value="GNAT FAMILY, PUTATIVE (AFU_ORTHOLOGUE AFUA_3G00765)-RELATED-RELATED"/>
    <property type="match status" value="1"/>
</dbReference>
<evidence type="ECO:0000313" key="2">
    <source>
        <dbReference type="EMBL" id="AMY69152.1"/>
    </source>
</evidence>
<gene>
    <name evidence="2" type="ORF">AKL17_1903</name>
</gene>
<dbReference type="Gene3D" id="3.40.630.30">
    <property type="match status" value="1"/>
</dbReference>
<dbReference type="PATRIC" id="fig|1335048.3.peg.1983"/>
<dbReference type="PROSITE" id="PS51186">
    <property type="entry name" value="GNAT"/>
    <property type="match status" value="1"/>
</dbReference>
<dbReference type="RefSeq" id="WP_066812683.1">
    <property type="nucleotide sequence ID" value="NZ_CP012661.1"/>
</dbReference>
<evidence type="ECO:0000313" key="3">
    <source>
        <dbReference type="Proteomes" id="UP000076128"/>
    </source>
</evidence>
<dbReference type="AlphaFoldDB" id="A0A159Z2D4"/>
<keyword evidence="3" id="KW-1185">Reference proteome</keyword>
<dbReference type="OrthoDB" id="9804153at2"/>
<dbReference type="PANTHER" id="PTHR43792:SF1">
    <property type="entry name" value="N-ACETYLTRANSFERASE DOMAIN-CONTAINING PROTEIN"/>
    <property type="match status" value="1"/>
</dbReference>
<dbReference type="GO" id="GO:0016747">
    <property type="term" value="F:acyltransferase activity, transferring groups other than amino-acyl groups"/>
    <property type="evidence" value="ECO:0007669"/>
    <property type="project" value="InterPro"/>
</dbReference>
<dbReference type="Proteomes" id="UP000076128">
    <property type="component" value="Chromosome"/>
</dbReference>
<dbReference type="KEGG" id="daa:AKL17_1903"/>
<accession>A0A159Z2D4</accession>
<dbReference type="InterPro" id="IPR051531">
    <property type="entry name" value="N-acetyltransferase"/>
</dbReference>
<proteinExistence type="predicted"/>
<protein>
    <submittedName>
        <fullName evidence="2">GCN5-like N-acetyltransferase</fullName>
    </submittedName>
</protein>
<evidence type="ECO:0000259" key="1">
    <source>
        <dbReference type="PROSITE" id="PS51186"/>
    </source>
</evidence>
<dbReference type="Pfam" id="PF13302">
    <property type="entry name" value="Acetyltransf_3"/>
    <property type="match status" value="1"/>
</dbReference>
<reference evidence="2 3" key="1">
    <citation type="submission" date="2015-09" db="EMBL/GenBank/DDBJ databases">
        <title>Complete genome sequence of Defluviimonas alba cai42t isolated from an oilfield in Xinjiang.</title>
        <authorList>
            <person name="Geng S."/>
            <person name="Pan X."/>
            <person name="Wu X."/>
        </authorList>
    </citation>
    <scope>NUCLEOTIDE SEQUENCE [LARGE SCALE GENOMIC DNA]</scope>
    <source>
        <strain evidence="3">cai42</strain>
    </source>
</reference>
<organism evidence="2 3">
    <name type="scientific">Frigidibacter mobilis</name>
    <dbReference type="NCBI Taxonomy" id="1335048"/>
    <lineage>
        <taxon>Bacteria</taxon>
        <taxon>Pseudomonadati</taxon>
        <taxon>Pseudomonadota</taxon>
        <taxon>Alphaproteobacteria</taxon>
        <taxon>Rhodobacterales</taxon>
        <taxon>Paracoccaceae</taxon>
        <taxon>Frigidibacter</taxon>
    </lineage>
</organism>
<sequence length="173" mass="19287">MILTERLILRPARMEDLDDLHRVMSDPRAMRYWSHAAHAGTERTLRYLTGMVASVPEAEEYMVELRAAPGRVIGKAGCWRRDEVGYIFHPDVWGNGYAFEAMATILPRAFARFPDLAAITADCDPRNAASLRLLERLGFVRTGSAENTFEVEGVWTGSVFLSLPRARSAGSTA</sequence>